<evidence type="ECO:0000256" key="3">
    <source>
        <dbReference type="PROSITE-ProRule" id="PRU00023"/>
    </source>
</evidence>
<dbReference type="InterPro" id="IPR036770">
    <property type="entry name" value="Ankyrin_rpt-contain_sf"/>
</dbReference>
<proteinExistence type="predicted"/>
<feature type="repeat" description="ANK" evidence="3">
    <location>
        <begin position="997"/>
        <end position="1029"/>
    </location>
</feature>
<feature type="compositionally biased region" description="Pro residues" evidence="4">
    <location>
        <begin position="200"/>
        <end position="212"/>
    </location>
</feature>
<gene>
    <name evidence="6" type="ORF">PDIGIT_LOCUS11362</name>
</gene>
<evidence type="ECO:0000256" key="1">
    <source>
        <dbReference type="ARBA" id="ARBA00022737"/>
    </source>
</evidence>
<dbReference type="SUPFAM" id="SSF52540">
    <property type="entry name" value="P-loop containing nucleoside triphosphate hydrolases"/>
    <property type="match status" value="1"/>
</dbReference>
<dbReference type="Gene3D" id="3.40.50.300">
    <property type="entry name" value="P-loop containing nucleotide triphosphate hydrolases"/>
    <property type="match status" value="1"/>
</dbReference>
<dbReference type="InterPro" id="IPR056884">
    <property type="entry name" value="NPHP3-like_N"/>
</dbReference>
<evidence type="ECO:0000256" key="4">
    <source>
        <dbReference type="SAM" id="MobiDB-lite"/>
    </source>
</evidence>
<keyword evidence="2 3" id="KW-0040">ANK repeat</keyword>
<organism evidence="6 7">
    <name type="scientific">Periconia digitata</name>
    <dbReference type="NCBI Taxonomy" id="1303443"/>
    <lineage>
        <taxon>Eukaryota</taxon>
        <taxon>Fungi</taxon>
        <taxon>Dikarya</taxon>
        <taxon>Ascomycota</taxon>
        <taxon>Pezizomycotina</taxon>
        <taxon>Dothideomycetes</taxon>
        <taxon>Pleosporomycetidae</taxon>
        <taxon>Pleosporales</taxon>
        <taxon>Massarineae</taxon>
        <taxon>Periconiaceae</taxon>
        <taxon>Periconia</taxon>
    </lineage>
</organism>
<protein>
    <recommendedName>
        <fullName evidence="5">Nephrocystin 3-like N-terminal domain-containing protein</fullName>
    </recommendedName>
</protein>
<dbReference type="OrthoDB" id="20872at2759"/>
<feature type="repeat" description="ANK" evidence="3">
    <location>
        <begin position="965"/>
        <end position="997"/>
    </location>
</feature>
<dbReference type="PROSITE" id="PS50088">
    <property type="entry name" value="ANK_REPEAT"/>
    <property type="match status" value="5"/>
</dbReference>
<dbReference type="EMBL" id="CAOQHR010000008">
    <property type="protein sequence ID" value="CAI6338235.1"/>
    <property type="molecule type" value="Genomic_DNA"/>
</dbReference>
<keyword evidence="1" id="KW-0677">Repeat</keyword>
<sequence>MAEIGIARGVIAGLDLLTAQVNTWSAIWQNGIQTGPLQTNEAFYCAHKLQHTVLKQKSIDPAARKNVQLLVESVQRLQSLSQAQLEKEDHRKTVWKTNSDRRFHWPRSSSADRRMLLGIKTSSESDQSQRRSSNKRRDSDRDNIFPYDRITEGLEFTVLCIKTLTDICDLWSKFDRDAYAQSNTTFPSLSDQTVFKAPIPNVPEPPSTPPEGPRSQILDRLDRLKTPDYECRHHRYRIAADTRLKNGQTWFMKTKEYSSWKESSGPRVLWLQGRSGIGKSTIVSKMIRRYQEDSQTNLAYFFMGMGKVQSAEDVAKSLLKQLCTQRQILPSDLKRHLQSEDQTATMSLNVILSAIQELGKSYDSITYFPPFIFLDAWDRANMDDRSKFYDIEKTIFMLGWKVLITSRSAPSTQQTHMNDALIFTVFNIQAYDNQPDIETYVRNRIHDNKSVSKLLARDDTLQKDVVDRIAESSQGLFFWVDILLTLVFQQGTLTGLRHSVKTMPFDPESIVGKALDIIELQPEEPAALGRTALIWLSIIGAPLDVAGFCEALAIANHDSQFLEPSLDREKIPTVEYVADCCKALISVDPGTSTVVLAHEELANTVRHQWGKRFREEQVRLTSACLNYLLLDDFSSGPCDDLKLLKLRQREHPFFEYAANAWAKHLQSLGPDLPPDIMSLVIQLFESHNNLEAAVQVFRVGKYARISSLGGFLWPQYVRSMSKLQISTRFSLTTMTKDLLAKGHDPLQQDRYGRTPLLEACNNRSSEIFELLLQNALQSHSVEHLRDISGWTQIQEYYEREIQTTKSVVAALGRGDLTALTFMITNDQGSANTTNDAGTPALHLAVRTRNEMVIRLVLTPKTDVNASDKDGVTALHVAASLRSGEKAESTKREQFVESQIKIIDLLLEHGATIDGVEGLIKSLKRRHSTRSVVRHDDIDNPRKKSLDTVHGSILTVPRNPEDTITGVATPLFTALQMKNAEVVKHLLTKGADPDLGPDNKKPLYWAARSRDSEMIKLLMYYGADPDIRSSVQSSVLHEVTKQSDHKMISLLLGSGADVNWQDADERTPLFYAIEQQDVNIVRQLIQSGTDVEIRDKNKMQALHVAARYENQEIFAMVLNACGSTNNEDAAGKTPMHYAKEAGHEGTLRLLEAASSR</sequence>
<name>A0A9W4ULL4_9PLEO</name>
<evidence type="ECO:0000313" key="6">
    <source>
        <dbReference type="EMBL" id="CAI6338235.1"/>
    </source>
</evidence>
<comment type="caution">
    <text evidence="6">The sequence shown here is derived from an EMBL/GenBank/DDBJ whole genome shotgun (WGS) entry which is preliminary data.</text>
</comment>
<accession>A0A9W4ULL4</accession>
<evidence type="ECO:0000313" key="7">
    <source>
        <dbReference type="Proteomes" id="UP001152607"/>
    </source>
</evidence>
<dbReference type="PANTHER" id="PTHR24198:SF165">
    <property type="entry name" value="ANKYRIN REPEAT-CONTAINING PROTEIN-RELATED"/>
    <property type="match status" value="1"/>
</dbReference>
<feature type="region of interest" description="Disordered" evidence="4">
    <location>
        <begin position="196"/>
        <end position="215"/>
    </location>
</feature>
<dbReference type="SMART" id="SM00248">
    <property type="entry name" value="ANK"/>
    <property type="match status" value="8"/>
</dbReference>
<dbReference type="Proteomes" id="UP001152607">
    <property type="component" value="Unassembled WGS sequence"/>
</dbReference>
<feature type="repeat" description="ANK" evidence="3">
    <location>
        <begin position="1063"/>
        <end position="1095"/>
    </location>
</feature>
<dbReference type="InterPro" id="IPR002110">
    <property type="entry name" value="Ankyrin_rpt"/>
</dbReference>
<dbReference type="InterPro" id="IPR027417">
    <property type="entry name" value="P-loop_NTPase"/>
</dbReference>
<feature type="domain" description="Nephrocystin 3-like N-terminal" evidence="5">
    <location>
        <begin position="249"/>
        <end position="407"/>
    </location>
</feature>
<evidence type="ECO:0000256" key="2">
    <source>
        <dbReference type="ARBA" id="ARBA00023043"/>
    </source>
</evidence>
<dbReference type="PANTHER" id="PTHR24198">
    <property type="entry name" value="ANKYRIN REPEAT AND PROTEIN KINASE DOMAIN-CONTAINING PROTEIN"/>
    <property type="match status" value="1"/>
</dbReference>
<feature type="repeat" description="ANK" evidence="3">
    <location>
        <begin position="1030"/>
        <end position="1062"/>
    </location>
</feature>
<feature type="region of interest" description="Disordered" evidence="4">
    <location>
        <begin position="118"/>
        <end position="143"/>
    </location>
</feature>
<dbReference type="Gene3D" id="1.25.40.20">
    <property type="entry name" value="Ankyrin repeat-containing domain"/>
    <property type="match status" value="3"/>
</dbReference>
<evidence type="ECO:0000259" key="5">
    <source>
        <dbReference type="Pfam" id="PF24883"/>
    </source>
</evidence>
<keyword evidence="7" id="KW-1185">Reference proteome</keyword>
<dbReference type="PROSITE" id="PS50297">
    <property type="entry name" value="ANK_REP_REGION"/>
    <property type="match status" value="3"/>
</dbReference>
<feature type="repeat" description="ANK" evidence="3">
    <location>
        <begin position="836"/>
        <end position="868"/>
    </location>
</feature>
<dbReference type="AlphaFoldDB" id="A0A9W4ULL4"/>
<dbReference type="Pfam" id="PF12796">
    <property type="entry name" value="Ank_2"/>
    <property type="match status" value="3"/>
</dbReference>
<reference evidence="6" key="1">
    <citation type="submission" date="2023-01" db="EMBL/GenBank/DDBJ databases">
        <authorList>
            <person name="Van Ghelder C."/>
            <person name="Rancurel C."/>
        </authorList>
    </citation>
    <scope>NUCLEOTIDE SEQUENCE</scope>
    <source>
        <strain evidence="6">CNCM I-4278</strain>
    </source>
</reference>
<dbReference type="Pfam" id="PF24883">
    <property type="entry name" value="NPHP3_N"/>
    <property type="match status" value="1"/>
</dbReference>
<dbReference type="SUPFAM" id="SSF48403">
    <property type="entry name" value="Ankyrin repeat"/>
    <property type="match status" value="2"/>
</dbReference>